<evidence type="ECO:0000256" key="3">
    <source>
        <dbReference type="ARBA" id="ARBA00022692"/>
    </source>
</evidence>
<organism evidence="8 9">
    <name type="scientific">Allofrancisella inopinata</name>
    <dbReference type="NCBI Taxonomy" id="1085647"/>
    <lineage>
        <taxon>Bacteria</taxon>
        <taxon>Pseudomonadati</taxon>
        <taxon>Pseudomonadota</taxon>
        <taxon>Gammaproteobacteria</taxon>
        <taxon>Thiotrichales</taxon>
        <taxon>Francisellaceae</taxon>
        <taxon>Allofrancisella</taxon>
    </lineage>
</organism>
<feature type="transmembrane region" description="Helical" evidence="6">
    <location>
        <begin position="190"/>
        <end position="210"/>
    </location>
</feature>
<evidence type="ECO:0000259" key="7">
    <source>
        <dbReference type="Pfam" id="PF00892"/>
    </source>
</evidence>
<evidence type="ECO:0000256" key="2">
    <source>
        <dbReference type="ARBA" id="ARBA00022475"/>
    </source>
</evidence>
<feature type="transmembrane region" description="Helical" evidence="6">
    <location>
        <begin position="256"/>
        <end position="275"/>
    </location>
</feature>
<feature type="domain" description="EamA" evidence="7">
    <location>
        <begin position="8"/>
        <end position="141"/>
    </location>
</feature>
<sequence length="308" mass="34303">MDTSTKSYVKILLAVTFWASLYHIAPLPLKYVDIYLVGFIRYVFASLVFLLVHYYYTKTLLPKLNIKQWLYIIAIGFFGVFLYNIAFLWAEKLISGNIIAIIYAFSPCFITVLCSYIFKMKVNLQAKLGILVALLGTVGVVSFSGYGTDAECTVGLSINLGEVLSILAVLCFSAYAILGKSCVRQGINMITINTYGAIVGMVMFAIVSLFKSDFGELVDTDLSFWISMMYISVFATVTSYVWYLQSLEEIGVYKTAVFQNIMPFLVIIIGFIFYGETLSPLSLLFGAVIFLGVYMTNVAINKKGSVTN</sequence>
<dbReference type="Proteomes" id="UP000502004">
    <property type="component" value="Chromosome"/>
</dbReference>
<evidence type="ECO:0000256" key="4">
    <source>
        <dbReference type="ARBA" id="ARBA00022989"/>
    </source>
</evidence>
<dbReference type="RefSeq" id="WP_133940270.1">
    <property type="nucleotide sequence ID" value="NZ_CP038241.1"/>
</dbReference>
<dbReference type="InterPro" id="IPR000620">
    <property type="entry name" value="EamA_dom"/>
</dbReference>
<evidence type="ECO:0000256" key="5">
    <source>
        <dbReference type="ARBA" id="ARBA00023136"/>
    </source>
</evidence>
<feature type="transmembrane region" description="Helical" evidence="6">
    <location>
        <begin position="130"/>
        <end position="148"/>
    </location>
</feature>
<reference evidence="8 9" key="1">
    <citation type="submission" date="2019-03" db="EMBL/GenBank/DDBJ databases">
        <title>Complete Genome Sequence of Allofrancisella inopinata Strain SYSU YG23 Isolated from Water-Cooling Systems in China.</title>
        <authorList>
            <person name="Ohrman C."/>
            <person name="Uneklint I."/>
            <person name="Sjodin A."/>
        </authorList>
    </citation>
    <scope>NUCLEOTIDE SEQUENCE [LARGE SCALE GENOMIC DNA]</scope>
    <source>
        <strain evidence="8 9">SYSU YG23</strain>
    </source>
</reference>
<evidence type="ECO:0000313" key="8">
    <source>
        <dbReference type="EMBL" id="QIV96191.1"/>
    </source>
</evidence>
<keyword evidence="4 6" id="KW-1133">Transmembrane helix</keyword>
<gene>
    <name evidence="8" type="ORF">E4K63_04845</name>
</gene>
<dbReference type="SUPFAM" id="SSF103481">
    <property type="entry name" value="Multidrug resistance efflux transporter EmrE"/>
    <property type="match status" value="2"/>
</dbReference>
<keyword evidence="2" id="KW-1003">Cell membrane</keyword>
<evidence type="ECO:0000256" key="6">
    <source>
        <dbReference type="SAM" id="Phobius"/>
    </source>
</evidence>
<evidence type="ECO:0000256" key="1">
    <source>
        <dbReference type="ARBA" id="ARBA00004651"/>
    </source>
</evidence>
<feature type="transmembrane region" description="Helical" evidence="6">
    <location>
        <begin position="96"/>
        <end position="118"/>
    </location>
</feature>
<dbReference type="KEGG" id="aii:E4K63_04845"/>
<feature type="transmembrane region" description="Helical" evidence="6">
    <location>
        <begin position="222"/>
        <end position="244"/>
    </location>
</feature>
<feature type="transmembrane region" description="Helical" evidence="6">
    <location>
        <begin position="281"/>
        <end position="300"/>
    </location>
</feature>
<dbReference type="PANTHER" id="PTHR32322">
    <property type="entry name" value="INNER MEMBRANE TRANSPORTER"/>
    <property type="match status" value="1"/>
</dbReference>
<name>A0AAE6YIK8_9GAMM</name>
<feature type="transmembrane region" description="Helical" evidence="6">
    <location>
        <begin position="69"/>
        <end position="90"/>
    </location>
</feature>
<evidence type="ECO:0000313" key="9">
    <source>
        <dbReference type="Proteomes" id="UP000502004"/>
    </source>
</evidence>
<keyword evidence="9" id="KW-1185">Reference proteome</keyword>
<accession>A0AAE6YIK8</accession>
<dbReference type="AlphaFoldDB" id="A0AAE6YIK8"/>
<proteinExistence type="predicted"/>
<comment type="subcellular location">
    <subcellularLocation>
        <location evidence="1">Cell membrane</location>
        <topology evidence="1">Multi-pass membrane protein</topology>
    </subcellularLocation>
</comment>
<protein>
    <submittedName>
        <fullName evidence="8">Cytochrome B6</fullName>
    </submittedName>
</protein>
<feature type="transmembrane region" description="Helical" evidence="6">
    <location>
        <begin position="7"/>
        <end position="28"/>
    </location>
</feature>
<keyword evidence="3 6" id="KW-0812">Transmembrane</keyword>
<dbReference type="EMBL" id="CP038241">
    <property type="protein sequence ID" value="QIV96191.1"/>
    <property type="molecule type" value="Genomic_DNA"/>
</dbReference>
<dbReference type="Pfam" id="PF00892">
    <property type="entry name" value="EamA"/>
    <property type="match status" value="2"/>
</dbReference>
<dbReference type="InterPro" id="IPR050638">
    <property type="entry name" value="AA-Vitamin_Transporters"/>
</dbReference>
<feature type="transmembrane region" description="Helical" evidence="6">
    <location>
        <begin position="34"/>
        <end position="57"/>
    </location>
</feature>
<dbReference type="PANTHER" id="PTHR32322:SF18">
    <property type="entry name" value="S-ADENOSYLMETHIONINE_S-ADENOSYLHOMOCYSTEINE TRANSPORTER"/>
    <property type="match status" value="1"/>
</dbReference>
<keyword evidence="5 6" id="KW-0472">Membrane</keyword>
<feature type="domain" description="EamA" evidence="7">
    <location>
        <begin position="160"/>
        <end position="297"/>
    </location>
</feature>
<dbReference type="GO" id="GO:0005886">
    <property type="term" value="C:plasma membrane"/>
    <property type="evidence" value="ECO:0007669"/>
    <property type="project" value="UniProtKB-SubCell"/>
</dbReference>
<dbReference type="InterPro" id="IPR037185">
    <property type="entry name" value="EmrE-like"/>
</dbReference>
<feature type="transmembrane region" description="Helical" evidence="6">
    <location>
        <begin position="154"/>
        <end position="178"/>
    </location>
</feature>